<dbReference type="PANTHER" id="PTHR34294">
    <property type="entry name" value="TRANSCRIPTIONAL REGULATOR-RELATED"/>
    <property type="match status" value="1"/>
</dbReference>
<evidence type="ECO:0000256" key="3">
    <source>
        <dbReference type="ARBA" id="ARBA00023125"/>
    </source>
</evidence>
<evidence type="ECO:0000313" key="6">
    <source>
        <dbReference type="EMBL" id="NPU66313.1"/>
    </source>
</evidence>
<dbReference type="Gene3D" id="1.10.10.10">
    <property type="entry name" value="Winged helix-like DNA-binding domain superfamily/Winged helix DNA-binding domain"/>
    <property type="match status" value="1"/>
</dbReference>
<proteinExistence type="inferred from homology"/>
<comment type="caution">
    <text evidence="6">The sequence shown here is derived from an EMBL/GenBank/DDBJ whole genome shotgun (WGS) entry which is preliminary data.</text>
</comment>
<feature type="domain" description="Sugar-binding" evidence="5">
    <location>
        <begin position="99"/>
        <end position="349"/>
    </location>
</feature>
<dbReference type="SUPFAM" id="SSF100950">
    <property type="entry name" value="NagB/RpiA/CoA transferase-like"/>
    <property type="match status" value="1"/>
</dbReference>
<dbReference type="Proteomes" id="UP000886476">
    <property type="component" value="Unassembled WGS sequence"/>
</dbReference>
<comment type="similarity">
    <text evidence="1">Belongs to the SorC transcriptional regulatory family.</text>
</comment>
<protein>
    <submittedName>
        <fullName evidence="6">Sugar-binding transcriptional regulator</fullName>
    </submittedName>
</protein>
<dbReference type="InterPro" id="IPR007324">
    <property type="entry name" value="Sugar-bd_dom_put"/>
</dbReference>
<evidence type="ECO:0000256" key="4">
    <source>
        <dbReference type="ARBA" id="ARBA00023163"/>
    </source>
</evidence>
<evidence type="ECO:0000256" key="1">
    <source>
        <dbReference type="ARBA" id="ARBA00010466"/>
    </source>
</evidence>
<keyword evidence="2" id="KW-0805">Transcription regulation</keyword>
<dbReference type="Pfam" id="PF04198">
    <property type="entry name" value="Sugar-bind"/>
    <property type="match status" value="1"/>
</dbReference>
<accession>A0ABX2CEM3</accession>
<gene>
    <name evidence="6" type="ORF">HL667_15015</name>
</gene>
<reference evidence="6" key="1">
    <citation type="submission" date="2020-05" db="EMBL/GenBank/DDBJ databases">
        <title>Nod-independent and nitrogen-fixing Bradyrhizobium aeschynomene sp. nov. isolated from nodules of Aeschynomene indica.</title>
        <authorList>
            <person name="Zhang Z."/>
        </authorList>
    </citation>
    <scope>NUCLEOTIDE SEQUENCE</scope>
    <source>
        <strain evidence="6">83012</strain>
    </source>
</reference>
<name>A0ABX2CEM3_9BRAD</name>
<dbReference type="InterPro" id="IPR051054">
    <property type="entry name" value="SorC_transcr_regulators"/>
</dbReference>
<sequence>MGVVGATATGHTWALTQTCSGCDVTTSNLKLRDGEADNADSILEDRVLVARICWYYFKEGQTQEAISQRLNMTRKRVNRILGLARESGFVQITITDPAGQRTKLEAELAARYGLTQAIVVPTPMSDPDVRSFLGAAAANYVAEQLPADGSIGITWGGTINAAAQNLRPRQGQNTKVVLLCGGLAESAPINPYDNAAMIARALGARCYYLTAPMFVDDAAFRDLIVDSEPVRSVLAMVPNLDMALLSAIDLSEQSKVLEYNVISRKTWTSLRAAGAVGDICGHYLDRSGKRVDHPLSRRTINPPWEHIHRIKHRVLAAGGLQKVAIIRAALLARLCHVLVTDESAAERLLID</sequence>
<keyword evidence="3" id="KW-0238">DNA-binding</keyword>
<dbReference type="PANTHER" id="PTHR34294:SF1">
    <property type="entry name" value="TRANSCRIPTIONAL REGULATOR LSRR"/>
    <property type="match status" value="1"/>
</dbReference>
<organism evidence="6 7">
    <name type="scientific">Bradyrhizobium aeschynomenes</name>
    <dbReference type="NCBI Taxonomy" id="2734909"/>
    <lineage>
        <taxon>Bacteria</taxon>
        <taxon>Pseudomonadati</taxon>
        <taxon>Pseudomonadota</taxon>
        <taxon>Alphaproteobacteria</taxon>
        <taxon>Hyphomicrobiales</taxon>
        <taxon>Nitrobacteraceae</taxon>
        <taxon>Bradyrhizobium</taxon>
    </lineage>
</organism>
<evidence type="ECO:0000313" key="7">
    <source>
        <dbReference type="Proteomes" id="UP000886476"/>
    </source>
</evidence>
<dbReference type="Gene3D" id="3.40.50.1360">
    <property type="match status" value="1"/>
</dbReference>
<evidence type="ECO:0000259" key="5">
    <source>
        <dbReference type="Pfam" id="PF04198"/>
    </source>
</evidence>
<dbReference type="EMBL" id="JABFDN010000004">
    <property type="protein sequence ID" value="NPU66313.1"/>
    <property type="molecule type" value="Genomic_DNA"/>
</dbReference>
<keyword evidence="4" id="KW-0804">Transcription</keyword>
<keyword evidence="7" id="KW-1185">Reference proteome</keyword>
<dbReference type="InterPro" id="IPR036388">
    <property type="entry name" value="WH-like_DNA-bd_sf"/>
</dbReference>
<evidence type="ECO:0000256" key="2">
    <source>
        <dbReference type="ARBA" id="ARBA00023015"/>
    </source>
</evidence>
<dbReference type="InterPro" id="IPR037171">
    <property type="entry name" value="NagB/RpiA_transferase-like"/>
</dbReference>